<sequence>MKFSVFIGIDVSKSTLDIYLKSFASHKVFPNNIEGFIQMIEWIMEKAGKICHSELVFGFEHTGLYSENLILFLDQNGFSFTVIPGLELKRSLGIRRGKSDKADARAISEYIYEKREKLHLFKLPSQTLEKLKKLSSLRERMVSQRASYKARLGEYVEQFPDGGFEVYLQSQQEVINCLDVQIEKIEKEIEVLIKEDPNLLRQYRLINSIKGIGPQTAIMMIILTKGFSAFENWRKFASYAGIAPFPNQSGTSNGRTKTNKLANKRIKSLLTMCAGTAVQYNPEMKLYYETRIKKGKNSMSTLNIIRNKLLSRIFAVIDRDSPYVEIHKYAA</sequence>
<dbReference type="PANTHER" id="PTHR33055:SF3">
    <property type="entry name" value="PUTATIVE TRANSPOSASE FOR IS117-RELATED"/>
    <property type="match status" value="1"/>
</dbReference>
<dbReference type="InterPro" id="IPR003346">
    <property type="entry name" value="Transposase_20"/>
</dbReference>
<feature type="domain" description="Transposase IS116/IS110/IS902 C-terminal" evidence="3">
    <location>
        <begin position="204"/>
        <end position="289"/>
    </location>
</feature>
<keyword evidence="1" id="KW-0175">Coiled coil</keyword>
<dbReference type="InterPro" id="IPR047650">
    <property type="entry name" value="Transpos_IS110"/>
</dbReference>
<evidence type="ECO:0000259" key="2">
    <source>
        <dbReference type="Pfam" id="PF01548"/>
    </source>
</evidence>
<comment type="caution">
    <text evidence="4">The sequence shown here is derived from an EMBL/GenBank/DDBJ whole genome shotgun (WGS) entry which is preliminary data.</text>
</comment>
<keyword evidence="5" id="KW-1185">Reference proteome</keyword>
<accession>A0ABS9C0C5</accession>
<dbReference type="Proteomes" id="UP001201449">
    <property type="component" value="Unassembled WGS sequence"/>
</dbReference>
<dbReference type="EMBL" id="JAKEVZ010000045">
    <property type="protein sequence ID" value="MCF1753390.1"/>
    <property type="molecule type" value="Genomic_DNA"/>
</dbReference>
<evidence type="ECO:0000313" key="4">
    <source>
        <dbReference type="EMBL" id="MCF1753390.1"/>
    </source>
</evidence>
<feature type="coiled-coil region" evidence="1">
    <location>
        <begin position="168"/>
        <end position="195"/>
    </location>
</feature>
<dbReference type="Pfam" id="PF01548">
    <property type="entry name" value="DEDD_Tnp_IS110"/>
    <property type="match status" value="1"/>
</dbReference>
<reference evidence="4 5" key="1">
    <citation type="submission" date="2022-01" db="EMBL/GenBank/DDBJ databases">
        <title>Mariniradius saccharolyticus sp. nov., isolated from sediment of a river.</title>
        <authorList>
            <person name="Liu H."/>
        </authorList>
    </citation>
    <scope>NUCLEOTIDE SEQUENCE [LARGE SCALE GENOMIC DNA]</scope>
    <source>
        <strain evidence="4 5">RY-2</strain>
    </source>
</reference>
<dbReference type="PANTHER" id="PTHR33055">
    <property type="entry name" value="TRANSPOSASE FOR INSERTION SEQUENCE ELEMENT IS1111A"/>
    <property type="match status" value="1"/>
</dbReference>
<name>A0ABS9C0C5_9BACT</name>
<gene>
    <name evidence="4" type="ORF">L0U89_20195</name>
</gene>
<organism evidence="4 5">
    <name type="scientific">Mariniradius sediminis</name>
    <dbReference type="NCBI Taxonomy" id="2909237"/>
    <lineage>
        <taxon>Bacteria</taxon>
        <taxon>Pseudomonadati</taxon>
        <taxon>Bacteroidota</taxon>
        <taxon>Cytophagia</taxon>
        <taxon>Cytophagales</taxon>
        <taxon>Cyclobacteriaceae</taxon>
        <taxon>Mariniradius</taxon>
    </lineage>
</organism>
<dbReference type="NCBIfam" id="NF033542">
    <property type="entry name" value="transpos_IS110"/>
    <property type="match status" value="1"/>
</dbReference>
<dbReference type="Pfam" id="PF02371">
    <property type="entry name" value="Transposase_20"/>
    <property type="match status" value="1"/>
</dbReference>
<protein>
    <submittedName>
        <fullName evidence="4">IS110 family transposase</fullName>
    </submittedName>
</protein>
<proteinExistence type="predicted"/>
<evidence type="ECO:0000256" key="1">
    <source>
        <dbReference type="SAM" id="Coils"/>
    </source>
</evidence>
<dbReference type="RefSeq" id="WP_234863181.1">
    <property type="nucleotide sequence ID" value="NZ_JAKEVZ010000045.1"/>
</dbReference>
<dbReference type="InterPro" id="IPR002525">
    <property type="entry name" value="Transp_IS110-like_N"/>
</dbReference>
<evidence type="ECO:0000259" key="3">
    <source>
        <dbReference type="Pfam" id="PF02371"/>
    </source>
</evidence>
<feature type="domain" description="Transposase IS110-like N-terminal" evidence="2">
    <location>
        <begin position="7"/>
        <end position="158"/>
    </location>
</feature>
<evidence type="ECO:0000313" key="5">
    <source>
        <dbReference type="Proteomes" id="UP001201449"/>
    </source>
</evidence>